<evidence type="ECO:0000313" key="1">
    <source>
        <dbReference type="EMBL" id="KAI3782073.1"/>
    </source>
</evidence>
<organism evidence="1 2">
    <name type="scientific">Cichorium intybus</name>
    <name type="common">Chicory</name>
    <dbReference type="NCBI Taxonomy" id="13427"/>
    <lineage>
        <taxon>Eukaryota</taxon>
        <taxon>Viridiplantae</taxon>
        <taxon>Streptophyta</taxon>
        <taxon>Embryophyta</taxon>
        <taxon>Tracheophyta</taxon>
        <taxon>Spermatophyta</taxon>
        <taxon>Magnoliopsida</taxon>
        <taxon>eudicotyledons</taxon>
        <taxon>Gunneridae</taxon>
        <taxon>Pentapetalae</taxon>
        <taxon>asterids</taxon>
        <taxon>campanulids</taxon>
        <taxon>Asterales</taxon>
        <taxon>Asteraceae</taxon>
        <taxon>Cichorioideae</taxon>
        <taxon>Cichorieae</taxon>
        <taxon>Cichoriinae</taxon>
        <taxon>Cichorium</taxon>
    </lineage>
</organism>
<keyword evidence="2" id="KW-1185">Reference proteome</keyword>
<sequence length="348" mass="38765">MTVPGCNLCCRGFNYAPPYADLEAKLSPPPTSITPLFSTTPIALYAASDYRHQPIVFLGSDAIAQVFQLIKAYQEKAARLPPVEEVRTILDHSIRGMLYTFSQKHEGYPSGSMVDFACDSNRSPIIAVSNLAVHTKFADTYAKKRIARLQEIFTRETLQVPKTQAELKELESIHKVLELYVSCSCIVRSLQQQKPDHMAIHHVDVVAPASTKEANSKKPLDTSKIRLQHPQSGKDIDVDFVNGEGKPVCNLCKKTFVTMKSLYDHMMGHSDGDWKAFFAPPPATTTFDNEDKVVDSMEPPKLIRWKMTGKRGRPAVAVDQNDVKASKVRNMGYGRSSIAEPSVTQAFY</sequence>
<dbReference type="Proteomes" id="UP001055811">
    <property type="component" value="Linkage Group LG02"/>
</dbReference>
<protein>
    <submittedName>
        <fullName evidence="1">Uncharacterized protein</fullName>
    </submittedName>
</protein>
<accession>A0ACB9GG91</accession>
<evidence type="ECO:0000313" key="2">
    <source>
        <dbReference type="Proteomes" id="UP001055811"/>
    </source>
</evidence>
<name>A0ACB9GG91_CICIN</name>
<comment type="caution">
    <text evidence="1">The sequence shown here is derived from an EMBL/GenBank/DDBJ whole genome shotgun (WGS) entry which is preliminary data.</text>
</comment>
<reference evidence="2" key="1">
    <citation type="journal article" date="2022" name="Mol. Ecol. Resour.">
        <title>The genomes of chicory, endive, great burdock and yacon provide insights into Asteraceae palaeo-polyploidization history and plant inulin production.</title>
        <authorList>
            <person name="Fan W."/>
            <person name="Wang S."/>
            <person name="Wang H."/>
            <person name="Wang A."/>
            <person name="Jiang F."/>
            <person name="Liu H."/>
            <person name="Zhao H."/>
            <person name="Xu D."/>
            <person name="Zhang Y."/>
        </authorList>
    </citation>
    <scope>NUCLEOTIDE SEQUENCE [LARGE SCALE GENOMIC DNA]</scope>
    <source>
        <strain evidence="2">cv. Punajuju</strain>
    </source>
</reference>
<gene>
    <name evidence="1" type="ORF">L2E82_12105</name>
</gene>
<reference evidence="1 2" key="2">
    <citation type="journal article" date="2022" name="Mol. Ecol. Resour.">
        <title>The genomes of chicory, endive, great burdock and yacon provide insights into Asteraceae paleo-polyploidization history and plant inulin production.</title>
        <authorList>
            <person name="Fan W."/>
            <person name="Wang S."/>
            <person name="Wang H."/>
            <person name="Wang A."/>
            <person name="Jiang F."/>
            <person name="Liu H."/>
            <person name="Zhao H."/>
            <person name="Xu D."/>
            <person name="Zhang Y."/>
        </authorList>
    </citation>
    <scope>NUCLEOTIDE SEQUENCE [LARGE SCALE GENOMIC DNA]</scope>
    <source>
        <strain evidence="2">cv. Punajuju</strain>
        <tissue evidence="1">Leaves</tissue>
    </source>
</reference>
<proteinExistence type="predicted"/>
<dbReference type="EMBL" id="CM042010">
    <property type="protein sequence ID" value="KAI3782073.1"/>
    <property type="molecule type" value="Genomic_DNA"/>
</dbReference>